<dbReference type="OrthoDB" id="25402at2759"/>
<organism evidence="1 2">
    <name type="scientific">Asbolus verrucosus</name>
    <name type="common">Desert ironclad beetle</name>
    <dbReference type="NCBI Taxonomy" id="1661398"/>
    <lineage>
        <taxon>Eukaryota</taxon>
        <taxon>Metazoa</taxon>
        <taxon>Ecdysozoa</taxon>
        <taxon>Arthropoda</taxon>
        <taxon>Hexapoda</taxon>
        <taxon>Insecta</taxon>
        <taxon>Pterygota</taxon>
        <taxon>Neoptera</taxon>
        <taxon>Endopterygota</taxon>
        <taxon>Coleoptera</taxon>
        <taxon>Polyphaga</taxon>
        <taxon>Cucujiformia</taxon>
        <taxon>Tenebrionidae</taxon>
        <taxon>Pimeliinae</taxon>
        <taxon>Asbolus</taxon>
    </lineage>
</organism>
<dbReference type="AlphaFoldDB" id="A0A482VDE1"/>
<dbReference type="GO" id="GO:0003676">
    <property type="term" value="F:nucleic acid binding"/>
    <property type="evidence" value="ECO:0007669"/>
    <property type="project" value="InterPro"/>
</dbReference>
<dbReference type="STRING" id="1661398.A0A482VDE1"/>
<dbReference type="Gene3D" id="3.30.420.10">
    <property type="entry name" value="Ribonuclease H-like superfamily/Ribonuclease H"/>
    <property type="match status" value="1"/>
</dbReference>
<comment type="caution">
    <text evidence="1">The sequence shown here is derived from an EMBL/GenBank/DDBJ whole genome shotgun (WGS) entry which is preliminary data.</text>
</comment>
<feature type="non-terminal residue" evidence="1">
    <location>
        <position position="1"/>
    </location>
</feature>
<sequence length="127" mass="15183">SPKNYHRKRRSTFNNIGKKRSIHSQQRLNYVINFKMLQEQMYLCERFQIGSTREEWNHVIFTDESRFGLHSDSRRVRAWRTPETRHNSSFIQEVHPFRDGSVMAWGEIFLGGRTELHNCNGNMNAQL</sequence>
<gene>
    <name evidence="1" type="ORF">BDFB_012099</name>
</gene>
<keyword evidence="2" id="KW-1185">Reference proteome</keyword>
<evidence type="ECO:0000313" key="1">
    <source>
        <dbReference type="EMBL" id="RZB45729.1"/>
    </source>
</evidence>
<proteinExistence type="predicted"/>
<dbReference type="InterPro" id="IPR036397">
    <property type="entry name" value="RNaseH_sf"/>
</dbReference>
<name>A0A482VDE1_ASBVE</name>
<feature type="non-terminal residue" evidence="1">
    <location>
        <position position="127"/>
    </location>
</feature>
<protein>
    <recommendedName>
        <fullName evidence="3">DDE 3 domain containing protein</fullName>
    </recommendedName>
</protein>
<evidence type="ECO:0008006" key="3">
    <source>
        <dbReference type="Google" id="ProtNLM"/>
    </source>
</evidence>
<dbReference type="EMBL" id="QDEB01111754">
    <property type="protein sequence ID" value="RZB45729.1"/>
    <property type="molecule type" value="Genomic_DNA"/>
</dbReference>
<evidence type="ECO:0000313" key="2">
    <source>
        <dbReference type="Proteomes" id="UP000292052"/>
    </source>
</evidence>
<reference evidence="1 2" key="1">
    <citation type="submission" date="2017-03" db="EMBL/GenBank/DDBJ databases">
        <title>Genome of the blue death feigning beetle - Asbolus verrucosus.</title>
        <authorList>
            <person name="Rider S.D."/>
        </authorList>
    </citation>
    <scope>NUCLEOTIDE SEQUENCE [LARGE SCALE GENOMIC DNA]</scope>
    <source>
        <strain evidence="1">Butters</strain>
        <tissue evidence="1">Head and leg muscle</tissue>
    </source>
</reference>
<dbReference type="Proteomes" id="UP000292052">
    <property type="component" value="Unassembled WGS sequence"/>
</dbReference>
<accession>A0A482VDE1</accession>